<keyword evidence="1" id="KW-0732">Signal</keyword>
<dbReference type="AlphaFoldDB" id="A0A8J2J9V2"/>
<evidence type="ECO:0000313" key="3">
    <source>
        <dbReference type="Proteomes" id="UP000708208"/>
    </source>
</evidence>
<feature type="signal peptide" evidence="1">
    <location>
        <begin position="1"/>
        <end position="15"/>
    </location>
</feature>
<name>A0A8J2J9V2_9HEXA</name>
<organism evidence="2 3">
    <name type="scientific">Allacma fusca</name>
    <dbReference type="NCBI Taxonomy" id="39272"/>
    <lineage>
        <taxon>Eukaryota</taxon>
        <taxon>Metazoa</taxon>
        <taxon>Ecdysozoa</taxon>
        <taxon>Arthropoda</taxon>
        <taxon>Hexapoda</taxon>
        <taxon>Collembola</taxon>
        <taxon>Symphypleona</taxon>
        <taxon>Sminthuridae</taxon>
        <taxon>Allacma</taxon>
    </lineage>
</organism>
<dbReference type="OrthoDB" id="8193411at2759"/>
<dbReference type="EMBL" id="CAJVCH010032305">
    <property type="protein sequence ID" value="CAG7711489.1"/>
    <property type="molecule type" value="Genomic_DNA"/>
</dbReference>
<reference evidence="2" key="1">
    <citation type="submission" date="2021-06" db="EMBL/GenBank/DDBJ databases">
        <authorList>
            <person name="Hodson N. C."/>
            <person name="Mongue J. A."/>
            <person name="Jaron S. K."/>
        </authorList>
    </citation>
    <scope>NUCLEOTIDE SEQUENCE</scope>
</reference>
<accession>A0A8J2J9V2</accession>
<protein>
    <submittedName>
        <fullName evidence="2">Uncharacterized protein</fullName>
    </submittedName>
</protein>
<feature type="non-terminal residue" evidence="2">
    <location>
        <position position="1"/>
    </location>
</feature>
<comment type="caution">
    <text evidence="2">The sequence shown here is derived from an EMBL/GenBank/DDBJ whole genome shotgun (WGS) entry which is preliminary data.</text>
</comment>
<evidence type="ECO:0000256" key="1">
    <source>
        <dbReference type="SAM" id="SignalP"/>
    </source>
</evidence>
<feature type="chain" id="PRO_5035256377" evidence="1">
    <location>
        <begin position="16"/>
        <end position="55"/>
    </location>
</feature>
<keyword evidence="3" id="KW-1185">Reference proteome</keyword>
<feature type="non-terminal residue" evidence="2">
    <location>
        <position position="55"/>
    </location>
</feature>
<proteinExistence type="predicted"/>
<gene>
    <name evidence="2" type="ORF">AFUS01_LOCUS5096</name>
</gene>
<evidence type="ECO:0000313" key="2">
    <source>
        <dbReference type="EMBL" id="CAG7711489.1"/>
    </source>
</evidence>
<dbReference type="Proteomes" id="UP000708208">
    <property type="component" value="Unassembled WGS sequence"/>
</dbReference>
<sequence>VAVIVLAAVVACANAGYLRSPIAYAPAPVIRTVAYAPAPVIRTVAYAPAVKTVLA</sequence>